<evidence type="ECO:0000313" key="3">
    <source>
        <dbReference type="Proteomes" id="UP000288805"/>
    </source>
</evidence>
<organism evidence="2 3">
    <name type="scientific">Vitis vinifera</name>
    <name type="common">Grape</name>
    <dbReference type="NCBI Taxonomy" id="29760"/>
    <lineage>
        <taxon>Eukaryota</taxon>
        <taxon>Viridiplantae</taxon>
        <taxon>Streptophyta</taxon>
        <taxon>Embryophyta</taxon>
        <taxon>Tracheophyta</taxon>
        <taxon>Spermatophyta</taxon>
        <taxon>Magnoliopsida</taxon>
        <taxon>eudicotyledons</taxon>
        <taxon>Gunneridae</taxon>
        <taxon>Pentapetalae</taxon>
        <taxon>rosids</taxon>
        <taxon>Vitales</taxon>
        <taxon>Vitaceae</taxon>
        <taxon>Viteae</taxon>
        <taxon>Vitis</taxon>
    </lineage>
</organism>
<evidence type="ECO:0000256" key="1">
    <source>
        <dbReference type="SAM" id="Phobius"/>
    </source>
</evidence>
<name>A0A438DQC1_VITVI</name>
<keyword evidence="1" id="KW-0472">Membrane</keyword>
<dbReference type="EMBL" id="QGNW01001531">
    <property type="protein sequence ID" value="RVW37677.1"/>
    <property type="molecule type" value="Genomic_DNA"/>
</dbReference>
<evidence type="ECO:0000313" key="2">
    <source>
        <dbReference type="EMBL" id="RVW37677.1"/>
    </source>
</evidence>
<protein>
    <submittedName>
        <fullName evidence="2">Uncharacterized protein</fullName>
    </submittedName>
</protein>
<reference evidence="2 3" key="1">
    <citation type="journal article" date="2018" name="PLoS Genet.">
        <title>Population sequencing reveals clonal diversity and ancestral inbreeding in the grapevine cultivar Chardonnay.</title>
        <authorList>
            <person name="Roach M.J."/>
            <person name="Johnson D.L."/>
            <person name="Bohlmann J."/>
            <person name="van Vuuren H.J."/>
            <person name="Jones S.J."/>
            <person name="Pretorius I.S."/>
            <person name="Schmidt S.A."/>
            <person name="Borneman A.R."/>
        </authorList>
    </citation>
    <scope>NUCLEOTIDE SEQUENCE [LARGE SCALE GENOMIC DNA]</scope>
    <source>
        <strain evidence="3">cv. Chardonnay</strain>
        <tissue evidence="2">Leaf</tissue>
    </source>
</reference>
<accession>A0A438DQC1</accession>
<gene>
    <name evidence="2" type="ORF">CK203_110599</name>
</gene>
<proteinExistence type="predicted"/>
<dbReference type="Proteomes" id="UP000288805">
    <property type="component" value="Unassembled WGS sequence"/>
</dbReference>
<feature type="transmembrane region" description="Helical" evidence="1">
    <location>
        <begin position="57"/>
        <end position="78"/>
    </location>
</feature>
<sequence length="106" mass="12016">MLHGRPPRIAHWPNHLILSRLSLRASPHLRTGNASACFTHTSSLGPWILDFGAFDHIFWHWFGTSFPFSTSFLSFILLSNVFRIGLMIEPEKLPVIGSRFIGRTDG</sequence>
<comment type="caution">
    <text evidence="2">The sequence shown here is derived from an EMBL/GenBank/DDBJ whole genome shotgun (WGS) entry which is preliminary data.</text>
</comment>
<dbReference type="AlphaFoldDB" id="A0A438DQC1"/>
<keyword evidence="1" id="KW-0812">Transmembrane</keyword>
<keyword evidence="1" id="KW-1133">Transmembrane helix</keyword>